<accession>A0A414IRR9</accession>
<feature type="compositionally biased region" description="Basic and acidic residues" evidence="2">
    <location>
        <begin position="403"/>
        <end position="427"/>
    </location>
</feature>
<comment type="caution">
    <text evidence="4">The sequence shown here is derived from an EMBL/GenBank/DDBJ whole genome shotgun (WGS) entry which is preliminary data.</text>
</comment>
<reference evidence="4 5" key="1">
    <citation type="submission" date="2018-08" db="EMBL/GenBank/DDBJ databases">
        <title>A genome reference for cultivated species of the human gut microbiota.</title>
        <authorList>
            <person name="Zou Y."/>
            <person name="Xue W."/>
            <person name="Luo G."/>
        </authorList>
    </citation>
    <scope>NUCLEOTIDE SEQUENCE [LARGE SCALE GENOMIC DNA]</scope>
    <source>
        <strain evidence="4 5">AM29-10</strain>
    </source>
</reference>
<gene>
    <name evidence="4" type="ORF">DW753_11630</name>
</gene>
<evidence type="ECO:0000313" key="5">
    <source>
        <dbReference type="Proteomes" id="UP000285290"/>
    </source>
</evidence>
<dbReference type="Proteomes" id="UP000285290">
    <property type="component" value="Unassembled WGS sequence"/>
</dbReference>
<keyword evidence="3" id="KW-0472">Membrane</keyword>
<feature type="coiled-coil region" evidence="1">
    <location>
        <begin position="132"/>
        <end position="159"/>
    </location>
</feature>
<proteinExistence type="predicted"/>
<evidence type="ECO:0000256" key="3">
    <source>
        <dbReference type="SAM" id="Phobius"/>
    </source>
</evidence>
<dbReference type="AlphaFoldDB" id="A0A414IRR9"/>
<feature type="compositionally biased region" description="Low complexity" evidence="2">
    <location>
        <begin position="248"/>
        <end position="269"/>
    </location>
</feature>
<sequence>MQDKKQKKAKIQVIFLILISTLVILADFYAIINYPKEYMLIAAITVIFMICLWGVISGFFSLSALKEDRREEQYDSIFKSEKASYLMLRKYFDEIEGKIEILQKESKIPTEDIINAQKGIAKVVINRNKENADAIMNSNEQLMETFEHLENKLKESNDFIIESQKNVIYDNLKDIMEKQQVLSDSIKDMEIRLSQAITANPIQFTANVEMPKQTTDAPQSAPAMEAIPEPVVDEAVIAEPEPAVEEAAIPEPVQVNEPEPVSEPGSVPESVKEALQAPAGSSDPNRQLSADEIAALFAGANVGVGESKSEPAEEAATEPVAEETQAATTNSDPNRQLSADEIAALFAGANVGVGESKSEPAEEAATEPVAEETQAATTNSDPNRQLSADEIAALFAGANEGVGESKSEPAEKAVTEPAETRASEEAKPPVVDLNNTNRNLTPDEIAALFGSM</sequence>
<keyword evidence="3" id="KW-1133">Transmembrane helix</keyword>
<keyword evidence="1" id="KW-0175">Coiled coil</keyword>
<protein>
    <submittedName>
        <fullName evidence="4">Uncharacterized protein</fullName>
    </submittedName>
</protein>
<organism evidence="4 5">
    <name type="scientific">Agathobacter rectalis</name>
    <dbReference type="NCBI Taxonomy" id="39491"/>
    <lineage>
        <taxon>Bacteria</taxon>
        <taxon>Bacillati</taxon>
        <taxon>Bacillota</taxon>
        <taxon>Clostridia</taxon>
        <taxon>Lachnospirales</taxon>
        <taxon>Lachnospiraceae</taxon>
        <taxon>Agathobacter</taxon>
    </lineage>
</organism>
<feature type="compositionally biased region" description="Low complexity" evidence="2">
    <location>
        <begin position="366"/>
        <end position="378"/>
    </location>
</feature>
<evidence type="ECO:0000313" key="4">
    <source>
        <dbReference type="EMBL" id="RHE31065.1"/>
    </source>
</evidence>
<evidence type="ECO:0000256" key="1">
    <source>
        <dbReference type="SAM" id="Coils"/>
    </source>
</evidence>
<feature type="compositionally biased region" description="Low complexity" evidence="2">
    <location>
        <begin position="317"/>
        <end position="329"/>
    </location>
</feature>
<keyword evidence="3" id="KW-0812">Transmembrane</keyword>
<feature type="region of interest" description="Disordered" evidence="2">
    <location>
        <begin position="248"/>
        <end position="286"/>
    </location>
</feature>
<feature type="transmembrane region" description="Helical" evidence="3">
    <location>
        <begin position="12"/>
        <end position="32"/>
    </location>
</feature>
<evidence type="ECO:0000256" key="2">
    <source>
        <dbReference type="SAM" id="MobiDB-lite"/>
    </source>
</evidence>
<feature type="transmembrane region" description="Helical" evidence="3">
    <location>
        <begin position="38"/>
        <end position="60"/>
    </location>
</feature>
<feature type="region of interest" description="Disordered" evidence="2">
    <location>
        <begin position="353"/>
        <end position="438"/>
    </location>
</feature>
<dbReference type="RefSeq" id="WP_118355288.1">
    <property type="nucleotide sequence ID" value="NZ_QSKC01000016.1"/>
</dbReference>
<feature type="region of interest" description="Disordered" evidence="2">
    <location>
        <begin position="304"/>
        <end position="334"/>
    </location>
</feature>
<dbReference type="EMBL" id="QSKC01000016">
    <property type="protein sequence ID" value="RHE31065.1"/>
    <property type="molecule type" value="Genomic_DNA"/>
</dbReference>
<name>A0A414IRR9_9FIRM</name>